<keyword evidence="6" id="KW-1185">Reference proteome</keyword>
<dbReference type="EMBL" id="JQSG02000002">
    <property type="protein sequence ID" value="OBS09975.1"/>
    <property type="molecule type" value="Genomic_DNA"/>
</dbReference>
<feature type="region of interest" description="Disordered" evidence="4">
    <location>
        <begin position="1"/>
        <end position="44"/>
    </location>
</feature>
<dbReference type="PANTHER" id="PTHR43393:SF3">
    <property type="entry name" value="LYSINE DECARBOXYLASE-LIKE PROTEIN"/>
    <property type="match status" value="1"/>
</dbReference>
<evidence type="ECO:0000256" key="3">
    <source>
        <dbReference type="ARBA" id="ARBA00031983"/>
    </source>
</evidence>
<protein>
    <recommendedName>
        <fullName evidence="3">AMP nucleosidase</fullName>
        <ecNumber evidence="2">3.2.2.4</ecNumber>
    </recommendedName>
    <alternativeName>
        <fullName evidence="3">AMP nucleosidase</fullName>
    </alternativeName>
</protein>
<dbReference type="RefSeq" id="WP_052064287.1">
    <property type="nucleotide sequence ID" value="NZ_JQSG02000002.1"/>
</dbReference>
<dbReference type="EC" id="3.2.2.4" evidence="2"/>
<evidence type="ECO:0000256" key="2">
    <source>
        <dbReference type="ARBA" id="ARBA00011985"/>
    </source>
</evidence>
<dbReference type="GO" id="GO:0008714">
    <property type="term" value="F:AMP nucleosidase activity"/>
    <property type="evidence" value="ECO:0007669"/>
    <property type="project" value="UniProtKB-EC"/>
</dbReference>
<gene>
    <name evidence="5" type="ORF">Thpro_021025</name>
</gene>
<feature type="compositionally biased region" description="Basic and acidic residues" evidence="4">
    <location>
        <begin position="22"/>
        <end position="44"/>
    </location>
</feature>
<dbReference type="NCBIfam" id="TIGR00730">
    <property type="entry name" value="Rossman fold protein, TIGR00730 family"/>
    <property type="match status" value="1"/>
</dbReference>
<dbReference type="SUPFAM" id="SSF102405">
    <property type="entry name" value="MCP/YpsA-like"/>
    <property type="match status" value="1"/>
</dbReference>
<dbReference type="InterPro" id="IPR052341">
    <property type="entry name" value="LOG_family_nucleotidases"/>
</dbReference>
<evidence type="ECO:0000256" key="1">
    <source>
        <dbReference type="ARBA" id="ARBA00000274"/>
    </source>
</evidence>
<dbReference type="AlphaFoldDB" id="A0A1A6C609"/>
<sequence>MTAPDKPAHADGGTHVPSPADPLHRHEPLPWHHPKPPEEDPDAPERIRRILASPSYREAIEDGDFLRADHTRGARLQLDYLKPELALREHGIEHTVVAFGSTRLVEPSAAQAHVDALRAQTAAQPDNDGLRRQLATAKRILQKSAYYDVAREFGAIASRAGRHARGGQLVVMTGGGPGIMEAANRGAHDTGTESVGLNIRLPHEQYPNPYITPELCFRFHYFAMRKLHFLLRARALVAFPGGYGTLDELFGTLTLVQTRSIAPVPVVLVGEAYWRRAVDFAYLADEGVIDHEDLSLFWYAETAQDIWDGILAWYEAAGKPLLEPDGTDD</sequence>
<dbReference type="GO" id="GO:0009691">
    <property type="term" value="P:cytokinin biosynthetic process"/>
    <property type="evidence" value="ECO:0007669"/>
    <property type="project" value="InterPro"/>
</dbReference>
<organism evidence="5 6">
    <name type="scientific">Acidihalobacter prosperus</name>
    <dbReference type="NCBI Taxonomy" id="160660"/>
    <lineage>
        <taxon>Bacteria</taxon>
        <taxon>Pseudomonadati</taxon>
        <taxon>Pseudomonadota</taxon>
        <taxon>Gammaproteobacteria</taxon>
        <taxon>Chromatiales</taxon>
        <taxon>Ectothiorhodospiraceae</taxon>
        <taxon>Acidihalobacter</taxon>
    </lineage>
</organism>
<accession>A0A1A6C609</accession>
<name>A0A1A6C609_9GAMM</name>
<evidence type="ECO:0000313" key="6">
    <source>
        <dbReference type="Proteomes" id="UP000029273"/>
    </source>
</evidence>
<dbReference type="OrthoDB" id="9801098at2"/>
<comment type="catalytic activity">
    <reaction evidence="1">
        <text>AMP + H2O = D-ribose 5-phosphate + adenine</text>
        <dbReference type="Rhea" id="RHEA:20129"/>
        <dbReference type="ChEBI" id="CHEBI:15377"/>
        <dbReference type="ChEBI" id="CHEBI:16708"/>
        <dbReference type="ChEBI" id="CHEBI:78346"/>
        <dbReference type="ChEBI" id="CHEBI:456215"/>
        <dbReference type="EC" id="3.2.2.4"/>
    </reaction>
</comment>
<dbReference type="Proteomes" id="UP000029273">
    <property type="component" value="Unassembled WGS sequence"/>
</dbReference>
<dbReference type="InterPro" id="IPR031100">
    <property type="entry name" value="LOG_fam"/>
</dbReference>
<dbReference type="InterPro" id="IPR005269">
    <property type="entry name" value="LOG"/>
</dbReference>
<reference evidence="5 6" key="1">
    <citation type="journal article" date="2014" name="Genome Announc.">
        <title>Draft Genome Sequence of the Iron-Oxidizing, Acidophilic, and Halotolerant 'Thiobacillus prosperus' Type Strain DSM 5130.</title>
        <authorList>
            <person name="Ossandon F.J."/>
            <person name="Cardenas J.P."/>
            <person name="Corbett M."/>
            <person name="Quatrini R."/>
            <person name="Holmes D.S."/>
            <person name="Watkin E."/>
        </authorList>
    </citation>
    <scope>NUCLEOTIDE SEQUENCE [LARGE SCALE GENOMIC DNA]</scope>
    <source>
        <strain evidence="5 6">DSM 5130</strain>
    </source>
</reference>
<evidence type="ECO:0000256" key="4">
    <source>
        <dbReference type="SAM" id="MobiDB-lite"/>
    </source>
</evidence>
<dbReference type="Pfam" id="PF03641">
    <property type="entry name" value="Lysine_decarbox"/>
    <property type="match status" value="1"/>
</dbReference>
<comment type="caution">
    <text evidence="5">The sequence shown here is derived from an EMBL/GenBank/DDBJ whole genome shotgun (WGS) entry which is preliminary data.</text>
</comment>
<proteinExistence type="predicted"/>
<dbReference type="Gene3D" id="3.40.50.450">
    <property type="match status" value="1"/>
</dbReference>
<dbReference type="GO" id="GO:0005829">
    <property type="term" value="C:cytosol"/>
    <property type="evidence" value="ECO:0007669"/>
    <property type="project" value="TreeGrafter"/>
</dbReference>
<evidence type="ECO:0000313" key="5">
    <source>
        <dbReference type="EMBL" id="OBS09975.1"/>
    </source>
</evidence>
<dbReference type="PANTHER" id="PTHR43393">
    <property type="entry name" value="CYTOKININ RIBOSIDE 5'-MONOPHOSPHATE PHOSPHORIBOHYDROLASE"/>
    <property type="match status" value="1"/>
</dbReference>